<evidence type="ECO:0000259" key="6">
    <source>
        <dbReference type="PROSITE" id="PS50123"/>
    </source>
</evidence>
<dbReference type="SMART" id="SM00138">
    <property type="entry name" value="MeTrc"/>
    <property type="match status" value="1"/>
</dbReference>
<dbReference type="PANTHER" id="PTHR24422:SF19">
    <property type="entry name" value="CHEMOTAXIS PROTEIN METHYLTRANSFERASE"/>
    <property type="match status" value="1"/>
</dbReference>
<protein>
    <recommendedName>
        <fullName evidence="2">protein-glutamate O-methyltransferase</fullName>
        <ecNumber evidence="2">2.1.1.80</ecNumber>
    </recommendedName>
</protein>
<name>A0A1I5UB60_9FIRM</name>
<dbReference type="OrthoDB" id="9816309at2"/>
<keyword evidence="3 7" id="KW-0489">Methyltransferase</keyword>
<comment type="catalytic activity">
    <reaction evidence="1">
        <text>L-glutamyl-[protein] + S-adenosyl-L-methionine = [protein]-L-glutamate 5-O-methyl ester + S-adenosyl-L-homocysteine</text>
        <dbReference type="Rhea" id="RHEA:24452"/>
        <dbReference type="Rhea" id="RHEA-COMP:10208"/>
        <dbReference type="Rhea" id="RHEA-COMP:10311"/>
        <dbReference type="ChEBI" id="CHEBI:29973"/>
        <dbReference type="ChEBI" id="CHEBI:57856"/>
        <dbReference type="ChEBI" id="CHEBI:59789"/>
        <dbReference type="ChEBI" id="CHEBI:82795"/>
        <dbReference type="EC" id="2.1.1.80"/>
    </reaction>
</comment>
<dbReference type="Gene3D" id="1.10.155.10">
    <property type="entry name" value="Chemotaxis receptor methyltransferase CheR, N-terminal domain"/>
    <property type="match status" value="1"/>
</dbReference>
<dbReference type="Gene3D" id="3.40.50.150">
    <property type="entry name" value="Vaccinia Virus protein VP39"/>
    <property type="match status" value="1"/>
</dbReference>
<dbReference type="InterPro" id="IPR022642">
    <property type="entry name" value="CheR_C"/>
</dbReference>
<evidence type="ECO:0000256" key="1">
    <source>
        <dbReference type="ARBA" id="ARBA00001541"/>
    </source>
</evidence>
<dbReference type="RefSeq" id="WP_025746550.1">
    <property type="nucleotide sequence ID" value="NZ_FOXR01000006.1"/>
</dbReference>
<accession>A0A1I5UB60</accession>
<dbReference type="EMBL" id="FOXR01000006">
    <property type="protein sequence ID" value="SFP92513.1"/>
    <property type="molecule type" value="Genomic_DNA"/>
</dbReference>
<evidence type="ECO:0000256" key="3">
    <source>
        <dbReference type="ARBA" id="ARBA00022603"/>
    </source>
</evidence>
<reference evidence="7 8" key="1">
    <citation type="submission" date="2016-10" db="EMBL/GenBank/DDBJ databases">
        <authorList>
            <person name="de Groot N.N."/>
        </authorList>
    </citation>
    <scope>NUCLEOTIDE SEQUENCE [LARGE SCALE GENOMIC DNA]</scope>
    <source>
        <strain evidence="7 8">DSM 20678</strain>
    </source>
</reference>
<keyword evidence="4 7" id="KW-0808">Transferase</keyword>
<gene>
    <name evidence="7" type="ORF">SAMN05444406_106118</name>
</gene>
<dbReference type="Pfam" id="PF01739">
    <property type="entry name" value="CheR"/>
    <property type="match status" value="1"/>
</dbReference>
<evidence type="ECO:0000256" key="5">
    <source>
        <dbReference type="ARBA" id="ARBA00022691"/>
    </source>
</evidence>
<dbReference type="InterPro" id="IPR022641">
    <property type="entry name" value="CheR_N"/>
</dbReference>
<keyword evidence="5" id="KW-0949">S-adenosyl-L-methionine</keyword>
<evidence type="ECO:0000256" key="2">
    <source>
        <dbReference type="ARBA" id="ARBA00012534"/>
    </source>
</evidence>
<dbReference type="InterPro" id="IPR050903">
    <property type="entry name" value="Bact_Chemotaxis_MeTrfase"/>
</dbReference>
<dbReference type="InterPro" id="IPR000780">
    <property type="entry name" value="CheR_MeTrfase"/>
</dbReference>
<evidence type="ECO:0000313" key="7">
    <source>
        <dbReference type="EMBL" id="SFP92513.1"/>
    </source>
</evidence>
<evidence type="ECO:0000313" key="8">
    <source>
        <dbReference type="Proteomes" id="UP000198577"/>
    </source>
</evidence>
<dbReference type="SUPFAM" id="SSF47757">
    <property type="entry name" value="Chemotaxis receptor methyltransferase CheR, N-terminal domain"/>
    <property type="match status" value="1"/>
</dbReference>
<evidence type="ECO:0000256" key="4">
    <source>
        <dbReference type="ARBA" id="ARBA00022679"/>
    </source>
</evidence>
<dbReference type="GO" id="GO:0008983">
    <property type="term" value="F:protein-glutamate O-methyltransferase activity"/>
    <property type="evidence" value="ECO:0007669"/>
    <property type="project" value="UniProtKB-EC"/>
</dbReference>
<keyword evidence="8" id="KW-1185">Reference proteome</keyword>
<dbReference type="InterPro" id="IPR029063">
    <property type="entry name" value="SAM-dependent_MTases_sf"/>
</dbReference>
<organism evidence="7 8">
    <name type="scientific">Caldicoprobacter faecalis</name>
    <dbReference type="NCBI Taxonomy" id="937334"/>
    <lineage>
        <taxon>Bacteria</taxon>
        <taxon>Bacillati</taxon>
        <taxon>Bacillota</taxon>
        <taxon>Clostridia</taxon>
        <taxon>Caldicoprobacterales</taxon>
        <taxon>Caldicoprobacteraceae</taxon>
        <taxon>Caldicoprobacter</taxon>
    </lineage>
</organism>
<dbReference type="SUPFAM" id="SSF53335">
    <property type="entry name" value="S-adenosyl-L-methionine-dependent methyltransferases"/>
    <property type="match status" value="1"/>
</dbReference>
<feature type="domain" description="CheR-type methyltransferase" evidence="6">
    <location>
        <begin position="1"/>
        <end position="257"/>
    </location>
</feature>
<dbReference type="Proteomes" id="UP000198577">
    <property type="component" value="Unassembled WGS sequence"/>
</dbReference>
<sequence length="257" mass="30271">MKWTYEEFKRAVLELTGIDLSNYKEKQMKRRIDSLISRNGYDGYQAYYRALVEDKERLARFLSYITINVSEFFRNPNQWAVLEKEILPDLLKKYSSINIWSAACSTGEEPYSLVMLLTKFLPLERIRILATDIDQEALNKAREGIYDARSLQSVPRGLVDRYFKPLNGLFAIDPRIKACVDFKRHDLLKDPFPENCHLILCRNVMIYFTEEAKVKVYEKLHDALHPDGVLFVGSTEQIIIPQRYKLQPLKPFFYKRI</sequence>
<proteinExistence type="predicted"/>
<dbReference type="STRING" id="937334.SAMN05444406_106118"/>
<dbReference type="PRINTS" id="PR00996">
    <property type="entry name" value="CHERMTFRASE"/>
</dbReference>
<dbReference type="EC" id="2.1.1.80" evidence="2"/>
<dbReference type="GO" id="GO:0032259">
    <property type="term" value="P:methylation"/>
    <property type="evidence" value="ECO:0007669"/>
    <property type="project" value="UniProtKB-KW"/>
</dbReference>
<dbReference type="PROSITE" id="PS50123">
    <property type="entry name" value="CHER"/>
    <property type="match status" value="1"/>
</dbReference>
<dbReference type="AlphaFoldDB" id="A0A1I5UB60"/>
<dbReference type="Pfam" id="PF03705">
    <property type="entry name" value="CheR_N"/>
    <property type="match status" value="1"/>
</dbReference>
<dbReference type="PANTHER" id="PTHR24422">
    <property type="entry name" value="CHEMOTAXIS PROTEIN METHYLTRANSFERASE"/>
    <property type="match status" value="1"/>
</dbReference>
<dbReference type="InterPro" id="IPR036804">
    <property type="entry name" value="CheR_N_sf"/>
</dbReference>